<dbReference type="EMBL" id="CP001359">
    <property type="protein sequence ID" value="ACL67200.1"/>
    <property type="molecule type" value="Genomic_DNA"/>
</dbReference>
<sequence>MTERELQDLLDGRPGPLAAERLLSSLPPEERQAALRLVALSRLAGAGPRPTPSDDFVRRTLVRVRASRPPRRRPLLAWLTAPRLSPLGALAGAGAAAFLALAVARFPAPPPPDAARAPEARVVRARLALAAPDARVVRVAGDFNGWKPEVTPLRRGADGVWTVEVPLRPGRRYEYMFVVDGSWTTDPGARALADDGFGGKNAILDL</sequence>
<evidence type="ECO:0000313" key="4">
    <source>
        <dbReference type="Proteomes" id="UP000007089"/>
    </source>
</evidence>
<dbReference type="SUPFAM" id="SSF81296">
    <property type="entry name" value="E set domains"/>
    <property type="match status" value="1"/>
</dbReference>
<evidence type="ECO:0000259" key="2">
    <source>
        <dbReference type="Pfam" id="PF02922"/>
    </source>
</evidence>
<reference evidence="3" key="1">
    <citation type="submission" date="2009-01" db="EMBL/GenBank/DDBJ databases">
        <title>Complete sequence of Anaeromyxobacter dehalogenans 2CP-1.</title>
        <authorList>
            <consortium name="US DOE Joint Genome Institute"/>
            <person name="Lucas S."/>
            <person name="Copeland A."/>
            <person name="Lapidus A."/>
            <person name="Glavina del Rio T."/>
            <person name="Dalin E."/>
            <person name="Tice H."/>
            <person name="Bruce D."/>
            <person name="Goodwin L."/>
            <person name="Pitluck S."/>
            <person name="Saunders E."/>
            <person name="Brettin T."/>
            <person name="Detter J.C."/>
            <person name="Han C."/>
            <person name="Larimer F."/>
            <person name="Land M."/>
            <person name="Hauser L."/>
            <person name="Kyrpides N."/>
            <person name="Ovchinnikova G."/>
            <person name="Beliaev A.S."/>
            <person name="Richardson P."/>
        </authorList>
    </citation>
    <scope>NUCLEOTIDE SEQUENCE</scope>
    <source>
        <strain evidence="3">2CP-1</strain>
    </source>
</reference>
<dbReference type="PANTHER" id="PTHR10343">
    <property type="entry name" value="5'-AMP-ACTIVATED PROTEIN KINASE , BETA SUBUNIT"/>
    <property type="match status" value="1"/>
</dbReference>
<dbReference type="Pfam" id="PF02922">
    <property type="entry name" value="CBM_48"/>
    <property type="match status" value="1"/>
</dbReference>
<name>B8J7M0_ANAD2</name>
<feature type="domain" description="Glycoside hydrolase family 13 N-terminal" evidence="2">
    <location>
        <begin position="128"/>
        <end position="187"/>
    </location>
</feature>
<dbReference type="AlphaFoldDB" id="B8J7M0"/>
<gene>
    <name evidence="3" type="ordered locus">A2cp1_3877</name>
</gene>
<protein>
    <submittedName>
        <fullName evidence="3">Glycoside hydrolase family 13 domain protein</fullName>
    </submittedName>
</protein>
<dbReference type="CDD" id="cd07184">
    <property type="entry name" value="E_set_Isoamylase_like_N"/>
    <property type="match status" value="1"/>
</dbReference>
<evidence type="ECO:0000313" key="3">
    <source>
        <dbReference type="EMBL" id="ACL67200.1"/>
    </source>
</evidence>
<dbReference type="KEGG" id="acp:A2cp1_3877"/>
<dbReference type="RefSeq" id="WP_015934939.1">
    <property type="nucleotide sequence ID" value="NC_011891.1"/>
</dbReference>
<dbReference type="InterPro" id="IPR014756">
    <property type="entry name" value="Ig_E-set"/>
</dbReference>
<accession>B8J7M0</accession>
<dbReference type="InterPro" id="IPR050827">
    <property type="entry name" value="CRP1_MDG1_kinase"/>
</dbReference>
<comment type="similarity">
    <text evidence="1">Belongs to the 5'-AMP-activated protein kinase beta subunit family.</text>
</comment>
<evidence type="ECO:0000256" key="1">
    <source>
        <dbReference type="ARBA" id="ARBA00010926"/>
    </source>
</evidence>
<dbReference type="Gene3D" id="2.60.40.10">
    <property type="entry name" value="Immunoglobulins"/>
    <property type="match status" value="1"/>
</dbReference>
<organism evidence="3 4">
    <name type="scientific">Anaeromyxobacter dehalogenans (strain ATCC BAA-258 / DSM 21875 / 2CP-1)</name>
    <dbReference type="NCBI Taxonomy" id="455488"/>
    <lineage>
        <taxon>Bacteria</taxon>
        <taxon>Pseudomonadati</taxon>
        <taxon>Myxococcota</taxon>
        <taxon>Myxococcia</taxon>
        <taxon>Myxococcales</taxon>
        <taxon>Cystobacterineae</taxon>
        <taxon>Anaeromyxobacteraceae</taxon>
        <taxon>Anaeromyxobacter</taxon>
    </lineage>
</organism>
<dbReference type="HOGENOM" id="CLU_109740_0_0_7"/>
<dbReference type="PANTHER" id="PTHR10343:SF84">
    <property type="entry name" value="5'-AMP-ACTIVATED PROTEIN KINASE SUBUNIT BETA-1"/>
    <property type="match status" value="1"/>
</dbReference>
<proteinExistence type="inferred from homology"/>
<dbReference type="InterPro" id="IPR013783">
    <property type="entry name" value="Ig-like_fold"/>
</dbReference>
<dbReference type="InterPro" id="IPR004193">
    <property type="entry name" value="Glyco_hydro_13_N"/>
</dbReference>
<keyword evidence="4" id="KW-1185">Reference proteome</keyword>
<dbReference type="GO" id="GO:0005975">
    <property type="term" value="P:carbohydrate metabolic process"/>
    <property type="evidence" value="ECO:0007669"/>
    <property type="project" value="InterPro"/>
</dbReference>
<dbReference type="GO" id="GO:0004553">
    <property type="term" value="F:hydrolase activity, hydrolyzing O-glycosyl compounds"/>
    <property type="evidence" value="ECO:0007669"/>
    <property type="project" value="InterPro"/>
</dbReference>
<dbReference type="Proteomes" id="UP000007089">
    <property type="component" value="Chromosome"/>
</dbReference>
<keyword evidence="3" id="KW-0378">Hydrolase</keyword>